<dbReference type="NCBIfam" id="TIGR00125">
    <property type="entry name" value="cyt_tran_rel"/>
    <property type="match status" value="1"/>
</dbReference>
<dbReference type="PANTHER" id="PTHR21342:SF1">
    <property type="entry name" value="PHOSPHOPANTETHEINE ADENYLYLTRANSFERASE"/>
    <property type="match status" value="1"/>
</dbReference>
<dbReference type="PRINTS" id="PR01020">
    <property type="entry name" value="LPSBIOSNTHSS"/>
</dbReference>
<evidence type="ECO:0000313" key="11">
    <source>
        <dbReference type="EMBL" id="KUK23584.1"/>
    </source>
</evidence>
<evidence type="ECO:0000256" key="9">
    <source>
        <dbReference type="HAMAP-Rule" id="MF_00151"/>
    </source>
</evidence>
<dbReference type="NCBIfam" id="TIGR01510">
    <property type="entry name" value="coaD_prev_kdtB"/>
    <property type="match status" value="1"/>
</dbReference>
<accession>A0A101ES06</accession>
<feature type="binding site" evidence="9">
    <location>
        <begin position="15"/>
        <end position="16"/>
    </location>
    <ligand>
        <name>ATP</name>
        <dbReference type="ChEBI" id="CHEBI:30616"/>
    </ligand>
</feature>
<feature type="binding site" evidence="9">
    <location>
        <position position="79"/>
    </location>
    <ligand>
        <name>substrate</name>
    </ligand>
</feature>
<evidence type="ECO:0000256" key="3">
    <source>
        <dbReference type="ARBA" id="ARBA00022695"/>
    </source>
</evidence>
<dbReference type="EMBL" id="LGFG01000014">
    <property type="protein sequence ID" value="KUK23584.1"/>
    <property type="molecule type" value="Genomic_DNA"/>
</dbReference>
<feature type="binding site" evidence="9">
    <location>
        <position position="104"/>
    </location>
    <ligand>
        <name>ATP</name>
        <dbReference type="ChEBI" id="CHEBI:30616"/>
    </ligand>
</feature>
<dbReference type="GO" id="GO:0005737">
    <property type="term" value="C:cytoplasm"/>
    <property type="evidence" value="ECO:0007669"/>
    <property type="project" value="UniProtKB-SubCell"/>
</dbReference>
<comment type="pathway">
    <text evidence="9">Cofactor biosynthesis; coenzyme A biosynthesis; CoA from (R)-pantothenate: step 4/5.</text>
</comment>
<feature type="site" description="Transition state stabilizer" evidence="9">
    <location>
        <position position="23"/>
    </location>
</feature>
<evidence type="ECO:0000256" key="4">
    <source>
        <dbReference type="ARBA" id="ARBA00022741"/>
    </source>
</evidence>
<evidence type="ECO:0000313" key="12">
    <source>
        <dbReference type="Proteomes" id="UP000058636"/>
    </source>
</evidence>
<proteinExistence type="inferred from homology"/>
<feature type="binding site" evidence="9">
    <location>
        <position position="47"/>
    </location>
    <ligand>
        <name>substrate</name>
    </ligand>
</feature>
<evidence type="ECO:0000256" key="6">
    <source>
        <dbReference type="ARBA" id="ARBA00022842"/>
    </source>
</evidence>
<dbReference type="GO" id="GO:0015937">
    <property type="term" value="P:coenzyme A biosynthetic process"/>
    <property type="evidence" value="ECO:0007669"/>
    <property type="project" value="UniProtKB-UniRule"/>
</dbReference>
<reference evidence="11 12" key="1">
    <citation type="journal article" date="2015" name="MBio">
        <title>Genome-Resolved Metagenomic Analysis Reveals Roles for Candidate Phyla and Other Microbial Community Members in Biogeochemical Transformations in Oil Reservoirs.</title>
        <authorList>
            <person name="Hu P."/>
            <person name="Tom L."/>
            <person name="Singh A."/>
            <person name="Thomas B.C."/>
            <person name="Baker B.J."/>
            <person name="Piceno Y.M."/>
            <person name="Andersen G.L."/>
            <person name="Banfield J.F."/>
        </authorList>
    </citation>
    <scope>NUCLEOTIDE SEQUENCE [LARGE SCALE GENOMIC DNA]</scope>
    <source>
        <strain evidence="11">46_26</strain>
    </source>
</reference>
<evidence type="ECO:0000256" key="2">
    <source>
        <dbReference type="ARBA" id="ARBA00022679"/>
    </source>
</evidence>
<dbReference type="GO" id="GO:0004595">
    <property type="term" value="F:pantetheine-phosphate adenylyltransferase activity"/>
    <property type="evidence" value="ECO:0007669"/>
    <property type="project" value="UniProtKB-UniRule"/>
</dbReference>
<dbReference type="EC" id="2.7.7.3" evidence="9"/>
<feature type="binding site" evidence="9">
    <location>
        <position position="93"/>
    </location>
    <ligand>
        <name>substrate</name>
    </ligand>
</feature>
<comment type="catalytic activity">
    <reaction evidence="8 9">
        <text>(R)-4'-phosphopantetheine + ATP + H(+) = 3'-dephospho-CoA + diphosphate</text>
        <dbReference type="Rhea" id="RHEA:19801"/>
        <dbReference type="ChEBI" id="CHEBI:15378"/>
        <dbReference type="ChEBI" id="CHEBI:30616"/>
        <dbReference type="ChEBI" id="CHEBI:33019"/>
        <dbReference type="ChEBI" id="CHEBI:57328"/>
        <dbReference type="ChEBI" id="CHEBI:61723"/>
        <dbReference type="EC" id="2.7.7.3"/>
    </reaction>
</comment>
<dbReference type="Pfam" id="PF01467">
    <property type="entry name" value="CTP_transf_like"/>
    <property type="match status" value="1"/>
</dbReference>
<dbReference type="PANTHER" id="PTHR21342">
    <property type="entry name" value="PHOSPHOPANTETHEINE ADENYLYLTRANSFERASE"/>
    <property type="match status" value="1"/>
</dbReference>
<keyword evidence="4 9" id="KW-0547">Nucleotide-binding</keyword>
<feature type="binding site" evidence="9">
    <location>
        <begin position="94"/>
        <end position="96"/>
    </location>
    <ligand>
        <name>ATP</name>
        <dbReference type="ChEBI" id="CHEBI:30616"/>
    </ligand>
</feature>
<feature type="binding site" evidence="9">
    <location>
        <position position="15"/>
    </location>
    <ligand>
        <name>substrate</name>
    </ligand>
</feature>
<feature type="binding site" evidence="9">
    <location>
        <begin position="129"/>
        <end position="135"/>
    </location>
    <ligand>
        <name>ATP</name>
        <dbReference type="ChEBI" id="CHEBI:30616"/>
    </ligand>
</feature>
<feature type="domain" description="Cytidyltransferase-like" evidence="10">
    <location>
        <begin position="11"/>
        <end position="139"/>
    </location>
</feature>
<evidence type="ECO:0000256" key="8">
    <source>
        <dbReference type="ARBA" id="ARBA00029346"/>
    </source>
</evidence>
<comment type="caution">
    <text evidence="11">The sequence shown here is derived from an EMBL/GenBank/DDBJ whole genome shotgun (WGS) entry which is preliminary data.</text>
</comment>
<comment type="function">
    <text evidence="9">Reversibly transfers an adenylyl group from ATP to 4'-phosphopantetheine, yielding dephospho-CoA (dPCoA) and pyrophosphate.</text>
</comment>
<evidence type="ECO:0000256" key="5">
    <source>
        <dbReference type="ARBA" id="ARBA00022840"/>
    </source>
</evidence>
<keyword evidence="2 9" id="KW-0808">Transferase</keyword>
<dbReference type="SUPFAM" id="SSF52374">
    <property type="entry name" value="Nucleotidylyl transferase"/>
    <property type="match status" value="1"/>
</dbReference>
<dbReference type="HAMAP" id="MF_00151">
    <property type="entry name" value="PPAT_bact"/>
    <property type="match status" value="1"/>
</dbReference>
<keyword evidence="5 9" id="KW-0067">ATP-binding</keyword>
<dbReference type="GO" id="GO:0005524">
    <property type="term" value="F:ATP binding"/>
    <property type="evidence" value="ECO:0007669"/>
    <property type="project" value="UniProtKB-KW"/>
</dbReference>
<keyword evidence="7 9" id="KW-0173">Coenzyme A biosynthesis</keyword>
<comment type="subunit">
    <text evidence="9">Homohexamer.</text>
</comment>
<comment type="similarity">
    <text evidence="9">Belongs to the bacterial CoaD family.</text>
</comment>
<evidence type="ECO:0000256" key="1">
    <source>
        <dbReference type="ARBA" id="ARBA00022490"/>
    </source>
</evidence>
<sequence>MQTGDGRVKAVYPGSFDPITLGHVDIIKRALSIFDELVVLVTENPRKKCMFTLEERKKLIEEVLSDLDGVKVDVHHGLLVDYLKKHGIKVLVRGLRAVTDYEYELQMALANKKLYSDLETVFLIASEKFSFISSSLVKEVALYGGDVTEWVPPEVARALNEKLKEGKR</sequence>
<dbReference type="PATRIC" id="fig|93930.3.peg.1088"/>
<dbReference type="UniPathway" id="UPA00241">
    <property type="reaction ID" value="UER00355"/>
</dbReference>
<comment type="subcellular location">
    <subcellularLocation>
        <location evidence="9">Cytoplasm</location>
    </subcellularLocation>
</comment>
<protein>
    <recommendedName>
        <fullName evidence="9">Phosphopantetheine adenylyltransferase</fullName>
        <ecNumber evidence="9">2.7.7.3</ecNumber>
    </recommendedName>
    <alternativeName>
        <fullName evidence="9">Dephospho-CoA pyrophosphorylase</fullName>
    </alternativeName>
    <alternativeName>
        <fullName evidence="9">Pantetheine-phosphate adenylyltransferase</fullName>
        <shortName evidence="9">PPAT</shortName>
    </alternativeName>
</protein>
<keyword evidence="1 9" id="KW-0963">Cytoplasm</keyword>
<evidence type="ECO:0000259" key="10">
    <source>
        <dbReference type="Pfam" id="PF01467"/>
    </source>
</evidence>
<dbReference type="InterPro" id="IPR004821">
    <property type="entry name" value="Cyt_trans-like"/>
</dbReference>
<evidence type="ECO:0000256" key="7">
    <source>
        <dbReference type="ARBA" id="ARBA00022993"/>
    </source>
</evidence>
<dbReference type="CDD" id="cd02163">
    <property type="entry name" value="PPAT"/>
    <property type="match status" value="1"/>
</dbReference>
<name>A0A101ES06_9THEM</name>
<dbReference type="InterPro" id="IPR001980">
    <property type="entry name" value="PPAT"/>
</dbReference>
<dbReference type="Proteomes" id="UP000058636">
    <property type="component" value="Unassembled WGS sequence"/>
</dbReference>
<keyword evidence="6 9" id="KW-0460">Magnesium</keyword>
<dbReference type="AlphaFoldDB" id="A0A101ES06"/>
<gene>
    <name evidence="9" type="primary">coaD</name>
    <name evidence="11" type="ORF">XD57_0305</name>
</gene>
<dbReference type="Gene3D" id="3.40.50.620">
    <property type="entry name" value="HUPs"/>
    <property type="match status" value="1"/>
</dbReference>
<feature type="binding site" evidence="9">
    <location>
        <position position="23"/>
    </location>
    <ligand>
        <name>ATP</name>
        <dbReference type="ChEBI" id="CHEBI:30616"/>
    </ligand>
</feature>
<organism evidence="11 12">
    <name type="scientific">Thermotoga petrophila</name>
    <dbReference type="NCBI Taxonomy" id="93929"/>
    <lineage>
        <taxon>Bacteria</taxon>
        <taxon>Thermotogati</taxon>
        <taxon>Thermotogota</taxon>
        <taxon>Thermotogae</taxon>
        <taxon>Thermotogales</taxon>
        <taxon>Thermotogaceae</taxon>
        <taxon>Thermotoga</taxon>
    </lineage>
</organism>
<dbReference type="InterPro" id="IPR014729">
    <property type="entry name" value="Rossmann-like_a/b/a_fold"/>
</dbReference>
<keyword evidence="3 9" id="KW-0548">Nucleotidyltransferase</keyword>
<comment type="cofactor">
    <cofactor evidence="9">
        <name>Mg(2+)</name>
        <dbReference type="ChEBI" id="CHEBI:18420"/>
    </cofactor>
</comment>